<dbReference type="SMART" id="SM00355">
    <property type="entry name" value="ZnF_C2H2"/>
    <property type="match status" value="1"/>
</dbReference>
<dbReference type="EMBL" id="JAJNDC010000003">
    <property type="protein sequence ID" value="MCW9713560.1"/>
    <property type="molecule type" value="Genomic_DNA"/>
</dbReference>
<proteinExistence type="predicted"/>
<reference evidence="2 3" key="1">
    <citation type="submission" date="2021-11" db="EMBL/GenBank/DDBJ databases">
        <title>Aliifidinibius sp. nov., a new bacterium isolated from saline soil.</title>
        <authorList>
            <person name="Galisteo C."/>
            <person name="De La Haba R."/>
            <person name="Sanchez-Porro C."/>
            <person name="Ventosa A."/>
        </authorList>
    </citation>
    <scope>NUCLEOTIDE SEQUENCE [LARGE SCALE GENOMIC DNA]</scope>
    <source>
        <strain evidence="2 3">KACC 190600</strain>
    </source>
</reference>
<dbReference type="PROSITE" id="PS00028">
    <property type="entry name" value="ZINC_FINGER_C2H2_1"/>
    <property type="match status" value="1"/>
</dbReference>
<sequence>MDEEREPRNTEKEKKLTCPECGKAFKDMRGLTSHARHIHEIEKEKLIQLIEQEEDNVNMGWKIVGGIGAFLATIITLGNSR</sequence>
<dbReference type="SUPFAM" id="SSF57667">
    <property type="entry name" value="beta-beta-alpha zinc fingers"/>
    <property type="match status" value="1"/>
</dbReference>
<protein>
    <recommendedName>
        <fullName evidence="1">C2H2-type domain-containing protein</fullName>
    </recommendedName>
</protein>
<name>A0ABT3Q0D8_9BACT</name>
<dbReference type="Gene3D" id="3.30.160.60">
    <property type="entry name" value="Classic Zinc Finger"/>
    <property type="match status" value="1"/>
</dbReference>
<accession>A0ABT3Q0D8</accession>
<evidence type="ECO:0000313" key="2">
    <source>
        <dbReference type="EMBL" id="MCW9713560.1"/>
    </source>
</evidence>
<feature type="domain" description="C2H2-type" evidence="1">
    <location>
        <begin position="16"/>
        <end position="44"/>
    </location>
</feature>
<dbReference type="InterPro" id="IPR036236">
    <property type="entry name" value="Znf_C2H2_sf"/>
</dbReference>
<dbReference type="Proteomes" id="UP001207337">
    <property type="component" value="Unassembled WGS sequence"/>
</dbReference>
<organism evidence="2 3">
    <name type="scientific">Fodinibius salicampi</name>
    <dbReference type="NCBI Taxonomy" id="1920655"/>
    <lineage>
        <taxon>Bacteria</taxon>
        <taxon>Pseudomonadati</taxon>
        <taxon>Balneolota</taxon>
        <taxon>Balneolia</taxon>
        <taxon>Balneolales</taxon>
        <taxon>Balneolaceae</taxon>
        <taxon>Fodinibius</taxon>
    </lineage>
</organism>
<gene>
    <name evidence="2" type="ORF">LQ318_11675</name>
</gene>
<dbReference type="PROSITE" id="PS50157">
    <property type="entry name" value="ZINC_FINGER_C2H2_2"/>
    <property type="match status" value="1"/>
</dbReference>
<evidence type="ECO:0000313" key="3">
    <source>
        <dbReference type="Proteomes" id="UP001207337"/>
    </source>
</evidence>
<dbReference type="InterPro" id="IPR013087">
    <property type="entry name" value="Znf_C2H2_type"/>
</dbReference>
<evidence type="ECO:0000259" key="1">
    <source>
        <dbReference type="PROSITE" id="PS50157"/>
    </source>
</evidence>
<dbReference type="RefSeq" id="WP_265790360.1">
    <property type="nucleotide sequence ID" value="NZ_BAABRS010000003.1"/>
</dbReference>
<keyword evidence="3" id="KW-1185">Reference proteome</keyword>
<comment type="caution">
    <text evidence="2">The sequence shown here is derived from an EMBL/GenBank/DDBJ whole genome shotgun (WGS) entry which is preliminary data.</text>
</comment>